<dbReference type="Pfam" id="PF02146">
    <property type="entry name" value="SIR2"/>
    <property type="match status" value="1"/>
</dbReference>
<proteinExistence type="predicted"/>
<name>A0A6S6U051_9BACT</name>
<keyword evidence="2" id="KW-0808">Transferase</keyword>
<dbReference type="GO" id="GO:0070403">
    <property type="term" value="F:NAD+ binding"/>
    <property type="evidence" value="ECO:0007669"/>
    <property type="project" value="InterPro"/>
</dbReference>
<feature type="binding site" evidence="4">
    <location>
        <position position="133"/>
    </location>
    <ligand>
        <name>Zn(2+)</name>
        <dbReference type="ChEBI" id="CHEBI:29105"/>
    </ligand>
</feature>
<dbReference type="PANTHER" id="PTHR11085:SF4">
    <property type="entry name" value="NAD-DEPENDENT PROTEIN DEACYLASE"/>
    <property type="match status" value="1"/>
</dbReference>
<dbReference type="PROSITE" id="PS50305">
    <property type="entry name" value="SIRTUIN"/>
    <property type="match status" value="1"/>
</dbReference>
<dbReference type="AlphaFoldDB" id="A0A6S6U051"/>
<organism evidence="6">
    <name type="scientific">uncultured Sulfurovum sp</name>
    <dbReference type="NCBI Taxonomy" id="269237"/>
    <lineage>
        <taxon>Bacteria</taxon>
        <taxon>Pseudomonadati</taxon>
        <taxon>Campylobacterota</taxon>
        <taxon>Epsilonproteobacteria</taxon>
        <taxon>Campylobacterales</taxon>
        <taxon>Sulfurovaceae</taxon>
        <taxon>Sulfurovum</taxon>
        <taxon>environmental samples</taxon>
    </lineage>
</organism>
<dbReference type="InterPro" id="IPR026590">
    <property type="entry name" value="Ssirtuin_cat_dom"/>
</dbReference>
<dbReference type="GO" id="GO:0017136">
    <property type="term" value="F:histone deacetylase activity, NAD-dependent"/>
    <property type="evidence" value="ECO:0007669"/>
    <property type="project" value="TreeGrafter"/>
</dbReference>
<dbReference type="Gene3D" id="3.40.50.1220">
    <property type="entry name" value="TPP-binding domain"/>
    <property type="match status" value="1"/>
</dbReference>
<accession>A0A6S6U051</accession>
<reference evidence="6" key="1">
    <citation type="submission" date="2020-01" db="EMBL/GenBank/DDBJ databases">
        <authorList>
            <person name="Meier V. D."/>
            <person name="Meier V D."/>
        </authorList>
    </citation>
    <scope>NUCLEOTIDE SEQUENCE</scope>
    <source>
        <strain evidence="6">HLG_WM_MAG_05</strain>
    </source>
</reference>
<feature type="binding site" evidence="4">
    <location>
        <position position="110"/>
    </location>
    <ligand>
        <name>Zn(2+)</name>
        <dbReference type="ChEBI" id="CHEBI:29105"/>
    </ligand>
</feature>
<feature type="domain" description="Deacetylase sirtuin-type" evidence="5">
    <location>
        <begin position="1"/>
        <end position="236"/>
    </location>
</feature>
<evidence type="ECO:0000256" key="1">
    <source>
        <dbReference type="ARBA" id="ARBA00012928"/>
    </source>
</evidence>
<dbReference type="InterPro" id="IPR003000">
    <property type="entry name" value="Sirtuin"/>
</dbReference>
<protein>
    <recommendedName>
        <fullName evidence="1">protein acetyllysine N-acetyltransferase</fullName>
        <ecNumber evidence="1">2.3.1.286</ecNumber>
    </recommendedName>
</protein>
<feature type="binding site" evidence="4">
    <location>
        <position position="113"/>
    </location>
    <ligand>
        <name>Zn(2+)</name>
        <dbReference type="ChEBI" id="CHEBI:29105"/>
    </ligand>
</feature>
<dbReference type="EC" id="2.3.1.286" evidence="1"/>
<evidence type="ECO:0000256" key="3">
    <source>
        <dbReference type="ARBA" id="ARBA00023027"/>
    </source>
</evidence>
<dbReference type="SUPFAM" id="SSF52467">
    <property type="entry name" value="DHS-like NAD/FAD-binding domain"/>
    <property type="match status" value="1"/>
</dbReference>
<evidence type="ECO:0000256" key="4">
    <source>
        <dbReference type="PROSITE-ProRule" id="PRU00236"/>
    </source>
</evidence>
<dbReference type="GO" id="GO:0046872">
    <property type="term" value="F:metal ion binding"/>
    <property type="evidence" value="ECO:0007669"/>
    <property type="project" value="UniProtKB-KW"/>
</dbReference>
<dbReference type="InterPro" id="IPR029035">
    <property type="entry name" value="DHS-like_NAD/FAD-binding_dom"/>
</dbReference>
<evidence type="ECO:0000313" key="6">
    <source>
        <dbReference type="EMBL" id="CAA6822103.1"/>
    </source>
</evidence>
<sequence>MILSGAGLSEESGINTFRDSDGLWEKHDVMKVCSTEGWIENRRLVTQFYNERRVELESKEPNYAHKTLVELERAYRGRVFHLTQNVDDLMDRAGSRDVVHLHGTLTDLRCEACTKTFFIGYTVQESNATCPHCGNKRVRHNVVMFGETAPEYVKLQEATKHSTLLIVIGRSGIVIDLVPIAKAFKHSIIIDPKRQETRSQFDPHKYIDEYFEYFFQKKASEAMDEMMRIVRKHMKEDLKS</sequence>
<dbReference type="InterPro" id="IPR026591">
    <property type="entry name" value="Sirtuin_cat_small_dom_sf"/>
</dbReference>
<evidence type="ECO:0000259" key="5">
    <source>
        <dbReference type="PROSITE" id="PS50305"/>
    </source>
</evidence>
<dbReference type="EMBL" id="CACVAU010000064">
    <property type="protein sequence ID" value="CAA6822103.1"/>
    <property type="molecule type" value="Genomic_DNA"/>
</dbReference>
<feature type="active site" description="Proton acceptor" evidence="4">
    <location>
        <position position="102"/>
    </location>
</feature>
<dbReference type="PANTHER" id="PTHR11085">
    <property type="entry name" value="NAD-DEPENDENT PROTEIN DEACYLASE SIRTUIN-5, MITOCHONDRIAL-RELATED"/>
    <property type="match status" value="1"/>
</dbReference>
<evidence type="ECO:0000256" key="2">
    <source>
        <dbReference type="ARBA" id="ARBA00022679"/>
    </source>
</evidence>
<keyword evidence="4" id="KW-0479">Metal-binding</keyword>
<gene>
    <name evidence="6" type="ORF">HELGO_WM5659</name>
</gene>
<feature type="binding site" evidence="4">
    <location>
        <position position="130"/>
    </location>
    <ligand>
        <name>Zn(2+)</name>
        <dbReference type="ChEBI" id="CHEBI:29105"/>
    </ligand>
</feature>
<keyword evidence="3" id="KW-0520">NAD</keyword>
<dbReference type="InterPro" id="IPR050134">
    <property type="entry name" value="NAD-dep_sirtuin_deacylases"/>
</dbReference>
<dbReference type="Gene3D" id="3.30.1600.10">
    <property type="entry name" value="SIR2/SIRT2 'Small Domain"/>
    <property type="match status" value="1"/>
</dbReference>
<keyword evidence="4" id="KW-0862">Zinc</keyword>